<dbReference type="AlphaFoldDB" id="A0A8X8D3G0"/>
<comment type="caution">
    <text evidence="2">The sequence shown here is derived from an EMBL/GenBank/DDBJ whole genome shotgun (WGS) entry which is preliminary data.</text>
</comment>
<dbReference type="SMART" id="SM00835">
    <property type="entry name" value="Cupin_1"/>
    <property type="match status" value="1"/>
</dbReference>
<dbReference type="InterPro" id="IPR050253">
    <property type="entry name" value="Seed_Storage-Functional"/>
</dbReference>
<dbReference type="Pfam" id="PF00190">
    <property type="entry name" value="Cupin_1"/>
    <property type="match status" value="1"/>
</dbReference>
<feature type="domain" description="Cupin type-1" evidence="1">
    <location>
        <begin position="253"/>
        <end position="412"/>
    </location>
</feature>
<protein>
    <recommendedName>
        <fullName evidence="1">Cupin type-1 domain-containing protein</fullName>
    </recommendedName>
</protein>
<evidence type="ECO:0000313" key="2">
    <source>
        <dbReference type="EMBL" id="KAG6774499.1"/>
    </source>
</evidence>
<dbReference type="PANTHER" id="PTHR31189">
    <property type="entry name" value="OS03G0336100 PROTEIN-RELATED"/>
    <property type="match status" value="1"/>
</dbReference>
<gene>
    <name evidence="2" type="ORF">POTOM_021852</name>
</gene>
<keyword evidence="3" id="KW-1185">Reference proteome</keyword>
<dbReference type="CDD" id="cd02244">
    <property type="entry name" value="cupin_7S_vicilin-like_N"/>
    <property type="match status" value="1"/>
</dbReference>
<proteinExistence type="predicted"/>
<name>A0A8X8D3G0_POPTO</name>
<accession>A0A8X8D3G0</accession>
<reference evidence="2" key="1">
    <citation type="journal article" date="2020" name="bioRxiv">
        <title>Hybrid origin of Populus tomentosa Carr. identified through genome sequencing and phylogenomic analysis.</title>
        <authorList>
            <person name="An X."/>
            <person name="Gao K."/>
            <person name="Chen Z."/>
            <person name="Li J."/>
            <person name="Yang X."/>
            <person name="Yang X."/>
            <person name="Zhou J."/>
            <person name="Guo T."/>
            <person name="Zhao T."/>
            <person name="Huang S."/>
            <person name="Miao D."/>
            <person name="Khan W.U."/>
            <person name="Rao P."/>
            <person name="Ye M."/>
            <person name="Lei B."/>
            <person name="Liao W."/>
            <person name="Wang J."/>
            <person name="Ji L."/>
            <person name="Li Y."/>
            <person name="Guo B."/>
            <person name="Mustafa N.S."/>
            <person name="Li S."/>
            <person name="Yun Q."/>
            <person name="Keller S.R."/>
            <person name="Mao J."/>
            <person name="Zhang R."/>
            <person name="Strauss S.H."/>
        </authorList>
    </citation>
    <scope>NUCLEOTIDE SEQUENCE</scope>
    <source>
        <strain evidence="2">GM15</strain>
        <tissue evidence="2">Leaf</tissue>
    </source>
</reference>
<dbReference type="PANTHER" id="PTHR31189:SF13">
    <property type="entry name" value="CUPINCIN"/>
    <property type="match status" value="1"/>
</dbReference>
<dbReference type="OrthoDB" id="1912756at2759"/>
<dbReference type="InterPro" id="IPR006045">
    <property type="entry name" value="Cupin_1"/>
</dbReference>
<dbReference type="InterPro" id="IPR015333">
    <property type="entry name" value="Pollen_allergen_ole-e-6"/>
</dbReference>
<dbReference type="Proteomes" id="UP000886885">
    <property type="component" value="Chromosome 5D"/>
</dbReference>
<sequence>MHLSEASPVDDQYVTCFNDCEDKCKSEGNGYSFCKMKCDTDCLAKQALGRLHEYLMQKTKAKARTPHSCLAFSQQEYLKSCSCQQSLYAAIDPVHDRHVTLTLVFMHAFHFQFSSLPSSFYPQLYNMQSAISIPCSFDSTIFSKANKDPELKFCEHKCKEQLGYDEREVEKCLGDCTEEHFRRKEERERETRGTEEEDVYEWRSFTVDPAKKKMGQCLEECQRQGGGEQNSLCRLRCQEKYEREPGREEEGNPYVFEDRHLKSEVETEHGRVRVLQKFTKKSKLLRGLENIRVAIIEANPQTFIAPTHLDAGFVLFVAKGRGAITLIHEEDKQTFNLERGDVFRVPAGTTFYMVNKDENEKLRVAKILWPVNLPGNFKAFHGAGGEDAQSFFRAFSWELLEAALKTYRGRLERIFKQQQGGIVKASKEQIQALGHGDHGGGGLWPFPTGGSSGPFNIFDKGPVKRNNYGHLFEAKPSEQLRDLDLSLFGQHHSSIFIPSYS</sequence>
<organism evidence="2 3">
    <name type="scientific">Populus tomentosa</name>
    <name type="common">Chinese white poplar</name>
    <dbReference type="NCBI Taxonomy" id="118781"/>
    <lineage>
        <taxon>Eukaryota</taxon>
        <taxon>Viridiplantae</taxon>
        <taxon>Streptophyta</taxon>
        <taxon>Embryophyta</taxon>
        <taxon>Tracheophyta</taxon>
        <taxon>Spermatophyta</taxon>
        <taxon>Magnoliopsida</taxon>
        <taxon>eudicotyledons</taxon>
        <taxon>Gunneridae</taxon>
        <taxon>Pentapetalae</taxon>
        <taxon>rosids</taxon>
        <taxon>fabids</taxon>
        <taxon>Malpighiales</taxon>
        <taxon>Salicaceae</taxon>
        <taxon>Saliceae</taxon>
        <taxon>Populus</taxon>
    </lineage>
</organism>
<dbReference type="Pfam" id="PF09253">
    <property type="entry name" value="Ole_e_6"/>
    <property type="match status" value="1"/>
</dbReference>
<evidence type="ECO:0000259" key="1">
    <source>
        <dbReference type="SMART" id="SM00835"/>
    </source>
</evidence>
<dbReference type="EMBL" id="JAAWWB010000010">
    <property type="protein sequence ID" value="KAG6774499.1"/>
    <property type="molecule type" value="Genomic_DNA"/>
</dbReference>
<evidence type="ECO:0000313" key="3">
    <source>
        <dbReference type="Proteomes" id="UP000886885"/>
    </source>
</evidence>